<name>A0A7W5GZP6_9GAMM</name>
<dbReference type="PRINTS" id="PR00111">
    <property type="entry name" value="ABHYDROLASE"/>
</dbReference>
<dbReference type="EMBL" id="JACHXQ010000007">
    <property type="protein sequence ID" value="MBB3184774.1"/>
    <property type="molecule type" value="Genomic_DNA"/>
</dbReference>
<protein>
    <submittedName>
        <fullName evidence="4">Pimeloyl-ACP methyl ester carboxylesterase</fullName>
    </submittedName>
</protein>
<keyword evidence="2" id="KW-0378">Hydrolase</keyword>
<dbReference type="SUPFAM" id="SSF53474">
    <property type="entry name" value="alpha/beta-Hydrolases"/>
    <property type="match status" value="1"/>
</dbReference>
<dbReference type="InterPro" id="IPR029058">
    <property type="entry name" value="AB_hydrolase_fold"/>
</dbReference>
<dbReference type="Proteomes" id="UP000563050">
    <property type="component" value="Unassembled WGS sequence"/>
</dbReference>
<evidence type="ECO:0000313" key="4">
    <source>
        <dbReference type="EMBL" id="MBB3184774.1"/>
    </source>
</evidence>
<dbReference type="PANTHER" id="PTHR43798">
    <property type="entry name" value="MONOACYLGLYCEROL LIPASE"/>
    <property type="match status" value="1"/>
</dbReference>
<dbReference type="InterPro" id="IPR000073">
    <property type="entry name" value="AB_hydrolase_1"/>
</dbReference>
<keyword evidence="5" id="KW-1185">Reference proteome</keyword>
<dbReference type="Pfam" id="PF00561">
    <property type="entry name" value="Abhydrolase_1"/>
    <property type="match status" value="1"/>
</dbReference>
<feature type="domain" description="AB hydrolase-1" evidence="3">
    <location>
        <begin position="29"/>
        <end position="149"/>
    </location>
</feature>
<dbReference type="AlphaFoldDB" id="A0A7W5GZP6"/>
<accession>A0A7W5GZP6</accession>
<dbReference type="Gene3D" id="3.40.50.1820">
    <property type="entry name" value="alpha/beta hydrolase"/>
    <property type="match status" value="1"/>
</dbReference>
<dbReference type="RefSeq" id="WP_183314504.1">
    <property type="nucleotide sequence ID" value="NZ_JACHXQ010000007.1"/>
</dbReference>
<gene>
    <name evidence="4" type="ORF">FHR95_002348</name>
</gene>
<reference evidence="4 5" key="1">
    <citation type="submission" date="2020-08" db="EMBL/GenBank/DDBJ databases">
        <title>Genomic Encyclopedia of Type Strains, Phase III (KMG-III): the genomes of soil and plant-associated and newly described type strains.</title>
        <authorList>
            <person name="Whitman W."/>
        </authorList>
    </citation>
    <scope>NUCLEOTIDE SEQUENCE [LARGE SCALE GENOMIC DNA]</scope>
    <source>
        <strain evidence="4 5">CECT 7341</strain>
    </source>
</reference>
<evidence type="ECO:0000313" key="5">
    <source>
        <dbReference type="Proteomes" id="UP000563050"/>
    </source>
</evidence>
<comment type="caution">
    <text evidence="4">The sequence shown here is derived from an EMBL/GenBank/DDBJ whole genome shotgun (WGS) entry which is preliminary data.</text>
</comment>
<comment type="similarity">
    <text evidence="1">Belongs to the AB hydrolase superfamily.</text>
</comment>
<organism evidence="4 5">
    <name type="scientific">Halomonas fontilapidosi</name>
    <dbReference type="NCBI Taxonomy" id="616675"/>
    <lineage>
        <taxon>Bacteria</taxon>
        <taxon>Pseudomonadati</taxon>
        <taxon>Pseudomonadota</taxon>
        <taxon>Gammaproteobacteria</taxon>
        <taxon>Oceanospirillales</taxon>
        <taxon>Halomonadaceae</taxon>
        <taxon>Halomonas</taxon>
    </lineage>
</organism>
<sequence length="285" mass="30765">MTEPRSLQLAAGRLAALVWGDDQAPTWLALHGWLDNAASFSRLAPRLVDALGIRVVAIDFAGHGLSRHRHGDYALWDYCHDILDACDALDISRVPLLAHSMGAGVACLTAAALPERVERLVLLDGLGALTTETDKAPEQLRKGLLADRRPVSRAPRYPDSEAAVAARVAGGATPIDAETARPVVSRNLEALPDGHVRLRTDARLLRPSLVRFAPEQVVAMLTALRCPILLVEGETGILGERPRARQARAAVTQLTRRVLPGGHHLHLEPSAVAEVAEAIVDWHDH</sequence>
<dbReference type="PANTHER" id="PTHR43798:SF14">
    <property type="entry name" value="SERINE HYDROLASE-LIKE PROTEIN DDB_G0286239"/>
    <property type="match status" value="1"/>
</dbReference>
<evidence type="ECO:0000256" key="1">
    <source>
        <dbReference type="ARBA" id="ARBA00008645"/>
    </source>
</evidence>
<dbReference type="GO" id="GO:0016020">
    <property type="term" value="C:membrane"/>
    <property type="evidence" value="ECO:0007669"/>
    <property type="project" value="TreeGrafter"/>
</dbReference>
<evidence type="ECO:0000256" key="2">
    <source>
        <dbReference type="ARBA" id="ARBA00022801"/>
    </source>
</evidence>
<evidence type="ECO:0000259" key="3">
    <source>
        <dbReference type="Pfam" id="PF00561"/>
    </source>
</evidence>
<proteinExistence type="inferred from homology"/>
<dbReference type="GO" id="GO:0016787">
    <property type="term" value="F:hydrolase activity"/>
    <property type="evidence" value="ECO:0007669"/>
    <property type="project" value="UniProtKB-KW"/>
</dbReference>
<dbReference type="InterPro" id="IPR050266">
    <property type="entry name" value="AB_hydrolase_sf"/>
</dbReference>